<dbReference type="AlphaFoldDB" id="A0AAV1XSD6"/>
<comment type="caution">
    <text evidence="2">The sequence shown here is derived from an EMBL/GenBank/DDBJ whole genome shotgun (WGS) entry which is preliminary data.</text>
</comment>
<keyword evidence="3" id="KW-1185">Reference proteome</keyword>
<accession>A0AAV1XSD6</accession>
<protein>
    <submittedName>
        <fullName evidence="2">Uncharacterized protein</fullName>
    </submittedName>
</protein>
<dbReference type="Proteomes" id="UP001497480">
    <property type="component" value="Unassembled WGS sequence"/>
</dbReference>
<feature type="compositionally biased region" description="Basic residues" evidence="1">
    <location>
        <begin position="1"/>
        <end position="15"/>
    </location>
</feature>
<sequence length="93" mass="10731">MMSTSRKKKSIKKSAKFSESEMEVAKTLLQLKNGYYSDHRRNNTMLQRKQHSKVDNDGDAASSSESEAEAFEREMINMNRIGKSDTWCKYSLT</sequence>
<proteinExistence type="predicted"/>
<evidence type="ECO:0000256" key="1">
    <source>
        <dbReference type="SAM" id="MobiDB-lite"/>
    </source>
</evidence>
<evidence type="ECO:0000313" key="3">
    <source>
        <dbReference type="Proteomes" id="UP001497480"/>
    </source>
</evidence>
<reference evidence="2 3" key="1">
    <citation type="submission" date="2024-03" db="EMBL/GenBank/DDBJ databases">
        <authorList>
            <person name="Martinez-Hernandez J."/>
        </authorList>
    </citation>
    <scope>NUCLEOTIDE SEQUENCE [LARGE SCALE GENOMIC DNA]</scope>
</reference>
<feature type="region of interest" description="Disordered" evidence="1">
    <location>
        <begin position="1"/>
        <end position="21"/>
    </location>
</feature>
<feature type="region of interest" description="Disordered" evidence="1">
    <location>
        <begin position="39"/>
        <end position="69"/>
    </location>
</feature>
<dbReference type="EMBL" id="CAXHTB010000018">
    <property type="protein sequence ID" value="CAL0324513.1"/>
    <property type="molecule type" value="Genomic_DNA"/>
</dbReference>
<evidence type="ECO:0000313" key="2">
    <source>
        <dbReference type="EMBL" id="CAL0324513.1"/>
    </source>
</evidence>
<organism evidence="2 3">
    <name type="scientific">Lupinus luteus</name>
    <name type="common">European yellow lupine</name>
    <dbReference type="NCBI Taxonomy" id="3873"/>
    <lineage>
        <taxon>Eukaryota</taxon>
        <taxon>Viridiplantae</taxon>
        <taxon>Streptophyta</taxon>
        <taxon>Embryophyta</taxon>
        <taxon>Tracheophyta</taxon>
        <taxon>Spermatophyta</taxon>
        <taxon>Magnoliopsida</taxon>
        <taxon>eudicotyledons</taxon>
        <taxon>Gunneridae</taxon>
        <taxon>Pentapetalae</taxon>
        <taxon>rosids</taxon>
        <taxon>fabids</taxon>
        <taxon>Fabales</taxon>
        <taxon>Fabaceae</taxon>
        <taxon>Papilionoideae</taxon>
        <taxon>50 kb inversion clade</taxon>
        <taxon>genistoids sensu lato</taxon>
        <taxon>core genistoids</taxon>
        <taxon>Genisteae</taxon>
        <taxon>Lupinus</taxon>
    </lineage>
</organism>
<name>A0AAV1XSD6_LUPLU</name>
<gene>
    <name evidence="2" type="ORF">LLUT_LOCUS25573</name>
</gene>